<dbReference type="Gene3D" id="3.90.79.10">
    <property type="entry name" value="Nucleoside Triphosphate Pyrophosphohydrolase"/>
    <property type="match status" value="1"/>
</dbReference>
<dbReference type="PROSITE" id="PS00893">
    <property type="entry name" value="NUDIX_BOX"/>
    <property type="match status" value="1"/>
</dbReference>
<name>A0AB37DIY1_9LACO</name>
<dbReference type="GO" id="GO:0000166">
    <property type="term" value="F:nucleotide binding"/>
    <property type="evidence" value="ECO:0007669"/>
    <property type="project" value="UniProtKB-KW"/>
</dbReference>
<reference evidence="7 8" key="1">
    <citation type="submission" date="2019-12" db="EMBL/GenBank/DDBJ databases">
        <title>Complete Genome Sequences of Lactobacillus strains, C25 and P38, Isolated from Chicken Cecum.</title>
        <authorList>
            <person name="Hassan H.M."/>
            <person name="Mendoza M."/>
            <person name="Rezvani M."/>
            <person name="Koci M.D."/>
            <person name="Dickey A.N."/>
            <person name="Scholl E.H."/>
        </authorList>
    </citation>
    <scope>NUCLEOTIDE SEQUENCE [LARGE SCALE GENOMIC DNA]</scope>
    <source>
        <strain evidence="7 8">C25</strain>
    </source>
</reference>
<dbReference type="InterPro" id="IPR051325">
    <property type="entry name" value="Nudix_hydrolase_domain"/>
</dbReference>
<evidence type="ECO:0000313" key="7">
    <source>
        <dbReference type="EMBL" id="QHQ69001.1"/>
    </source>
</evidence>
<dbReference type="PANTHER" id="PTHR21340:SF0">
    <property type="entry name" value="BIS(5'-NUCLEOSYL)-TETRAPHOSPHATASE [ASYMMETRICAL]"/>
    <property type="match status" value="1"/>
</dbReference>
<evidence type="ECO:0000256" key="2">
    <source>
        <dbReference type="ARBA" id="ARBA00018911"/>
    </source>
</evidence>
<dbReference type="CDD" id="cd03428">
    <property type="entry name" value="NUDIX_Ap4A_Nudt2"/>
    <property type="match status" value="1"/>
</dbReference>
<comment type="similarity">
    <text evidence="1">Belongs to the Nudix hydrolase family.</text>
</comment>
<evidence type="ECO:0000256" key="1">
    <source>
        <dbReference type="ARBA" id="ARBA00005582"/>
    </source>
</evidence>
<dbReference type="GO" id="GO:0006167">
    <property type="term" value="P:AMP biosynthetic process"/>
    <property type="evidence" value="ECO:0007669"/>
    <property type="project" value="TreeGrafter"/>
</dbReference>
<dbReference type="Proteomes" id="UP000464915">
    <property type="component" value="Chromosome"/>
</dbReference>
<feature type="domain" description="Nudix hydrolase" evidence="6">
    <location>
        <begin position="2"/>
        <end position="137"/>
    </location>
</feature>
<dbReference type="PANTHER" id="PTHR21340">
    <property type="entry name" value="DIADENOSINE 5,5-P1,P4-TETRAPHOSPHATE PYROPHOSPHOHYDROLASE MUTT"/>
    <property type="match status" value="1"/>
</dbReference>
<dbReference type="AlphaFoldDB" id="A0AB37DIY1"/>
<dbReference type="Pfam" id="PF00293">
    <property type="entry name" value="NUDIX"/>
    <property type="match status" value="1"/>
</dbReference>
<dbReference type="GO" id="GO:0006754">
    <property type="term" value="P:ATP biosynthetic process"/>
    <property type="evidence" value="ECO:0007669"/>
    <property type="project" value="TreeGrafter"/>
</dbReference>
<proteinExistence type="inferred from homology"/>
<dbReference type="InterPro" id="IPR015797">
    <property type="entry name" value="NUDIX_hydrolase-like_dom_sf"/>
</dbReference>
<protein>
    <recommendedName>
        <fullName evidence="2">Bis(5'-nucleosyl)-tetraphosphatase [asymmetrical]</fullName>
    </recommendedName>
    <alternativeName>
        <fullName evidence="5">Diadenosine 5',5'''-P1,P4-tetraphosphate asymmetrical hydrolase</fullName>
    </alternativeName>
</protein>
<evidence type="ECO:0000256" key="5">
    <source>
        <dbReference type="ARBA" id="ARBA00032644"/>
    </source>
</evidence>
<dbReference type="PROSITE" id="PS51462">
    <property type="entry name" value="NUDIX"/>
    <property type="match status" value="1"/>
</dbReference>
<accession>A0AB37DIY1</accession>
<evidence type="ECO:0000256" key="3">
    <source>
        <dbReference type="ARBA" id="ARBA00022741"/>
    </source>
</evidence>
<keyword evidence="3" id="KW-0547">Nucleotide-binding</keyword>
<sequence>MITEKSAGAIIWRKQKSQLEYLMIQSQPYKQFPSAWGFTKGHLEGTESNEDAAQREVYEEVGLNPKFDFTFHQVDTYHLTKNRQKEVTFFLAEFIEGQQIKLQESEIRQSAWLSYDEAQKCLAAQNYKEFSYKELQLILKKSKQLSSKQNKIK</sequence>
<evidence type="ECO:0000259" key="6">
    <source>
        <dbReference type="PROSITE" id="PS51462"/>
    </source>
</evidence>
<organism evidence="7 8">
    <name type="scientific">Lactobacillus crispatus</name>
    <dbReference type="NCBI Taxonomy" id="47770"/>
    <lineage>
        <taxon>Bacteria</taxon>
        <taxon>Bacillati</taxon>
        <taxon>Bacillota</taxon>
        <taxon>Bacilli</taxon>
        <taxon>Lactobacillales</taxon>
        <taxon>Lactobacillaceae</taxon>
        <taxon>Lactobacillus</taxon>
    </lineage>
</organism>
<dbReference type="EMBL" id="CP047142">
    <property type="protein sequence ID" value="QHQ69001.1"/>
    <property type="molecule type" value="Genomic_DNA"/>
</dbReference>
<dbReference type="SUPFAM" id="SSF55811">
    <property type="entry name" value="Nudix"/>
    <property type="match status" value="1"/>
</dbReference>
<dbReference type="GO" id="GO:0004081">
    <property type="term" value="F:bis(5'-nucleosyl)-tetraphosphatase (asymmetrical) activity"/>
    <property type="evidence" value="ECO:0007669"/>
    <property type="project" value="TreeGrafter"/>
</dbReference>
<dbReference type="InterPro" id="IPR000086">
    <property type="entry name" value="NUDIX_hydrolase_dom"/>
</dbReference>
<dbReference type="InterPro" id="IPR020084">
    <property type="entry name" value="NUDIX_hydrolase_CS"/>
</dbReference>
<gene>
    <name evidence="7" type="ORF">GSR61_04455</name>
</gene>
<evidence type="ECO:0000256" key="4">
    <source>
        <dbReference type="ARBA" id="ARBA00022801"/>
    </source>
</evidence>
<dbReference type="InterPro" id="IPR003565">
    <property type="entry name" value="Tetra_PHTase"/>
</dbReference>
<evidence type="ECO:0000313" key="8">
    <source>
        <dbReference type="Proteomes" id="UP000464915"/>
    </source>
</evidence>
<keyword evidence="4" id="KW-0378">Hydrolase</keyword>